<comment type="caution">
    <text evidence="7">The sequence shown here is derived from an EMBL/GenBank/DDBJ whole genome shotgun (WGS) entry which is preliminary data.</text>
</comment>
<organism evidence="7 8">
    <name type="scientific">Lacticaseibacillus chiayiensis</name>
    <dbReference type="NCBI Taxonomy" id="2100821"/>
    <lineage>
        <taxon>Bacteria</taxon>
        <taxon>Bacillati</taxon>
        <taxon>Bacillota</taxon>
        <taxon>Bacilli</taxon>
        <taxon>Lactobacillales</taxon>
        <taxon>Lactobacillaceae</taxon>
        <taxon>Lacticaseibacillus</taxon>
    </lineage>
</organism>
<name>A0A4Q1U7W7_9LACO</name>
<evidence type="ECO:0000256" key="2">
    <source>
        <dbReference type="ARBA" id="ARBA00022729"/>
    </source>
</evidence>
<dbReference type="RefSeq" id="WP_129301323.1">
    <property type="nucleotide sequence ID" value="NZ_MSSM01000008.1"/>
</dbReference>
<feature type="domain" description="Glycosyl hydrolase family 30 TIM-barrel" evidence="5">
    <location>
        <begin position="56"/>
        <end position="323"/>
    </location>
</feature>
<evidence type="ECO:0000256" key="1">
    <source>
        <dbReference type="ARBA" id="ARBA00005382"/>
    </source>
</evidence>
<dbReference type="PANTHER" id="PTHR11069:SF23">
    <property type="entry name" value="LYSOSOMAL ACID GLUCOSYLCERAMIDASE"/>
    <property type="match status" value="1"/>
</dbReference>
<keyword evidence="2" id="KW-0732">Signal</keyword>
<evidence type="ECO:0000256" key="4">
    <source>
        <dbReference type="RuleBase" id="RU361188"/>
    </source>
</evidence>
<dbReference type="PANTHER" id="PTHR11069">
    <property type="entry name" value="GLUCOSYLCERAMIDASE"/>
    <property type="match status" value="1"/>
</dbReference>
<dbReference type="InterPro" id="IPR033452">
    <property type="entry name" value="GH30_C"/>
</dbReference>
<reference evidence="7 8" key="1">
    <citation type="submission" date="2017-01" db="EMBL/GenBank/DDBJ databases">
        <title>Lactobacillus chiayiensis sp. nov., a lactic acid bacterium isolated from compost.</title>
        <authorList>
            <person name="Huang C.-H."/>
        </authorList>
    </citation>
    <scope>NUCLEOTIDE SEQUENCE [LARGE SCALE GENOMIC DNA]</scope>
    <source>
        <strain evidence="8">chh01</strain>
    </source>
</reference>
<keyword evidence="4" id="KW-0326">Glycosidase</keyword>
<dbReference type="SUPFAM" id="SSF51445">
    <property type="entry name" value="(Trans)glycosidases"/>
    <property type="match status" value="1"/>
</dbReference>
<dbReference type="GO" id="GO:0016020">
    <property type="term" value="C:membrane"/>
    <property type="evidence" value="ECO:0007669"/>
    <property type="project" value="GOC"/>
</dbReference>
<protein>
    <submittedName>
        <fullName evidence="7">Glycosyl hydrolase family 30</fullName>
    </submittedName>
</protein>
<sequence>MTTKDSGLYPTEFWTATAGDLSQKRDHLPTPQPTVQPGNGAKIVIDPADQHQEWIGAGAAITDAAASLIWKQSKEQRSELLHELFDPEQGHFSTIRVPLGSCEPASQPFYTYDDVPFGEHDASLAKFSIGEGEPGASDATKDLKYLIPVLQEILAINPAVKIMASPWSAPAWMKSTGQLNMGGHLRFGEYTNNGYAVKDTFEGVYAQYFVRYLEEYRKYGIPIYALSIQNEPSNAPAWPAMIWTIPQLAKFGYKYLRPALDKTFPDTKMYFWDGSLNVLDVIDKPLSELVTPDEAAAFDGFAFHTYDGPYTNLFKGSRLNPNWHLAMTERRCMIEETPEDASHIMMGLIGNWLVRQGLNMIDLWNIALDERGLPNQVGATGRRGVVPIDHKTGKVQRNLEYYMLRNFNQDVAPGSIVIGSTNYTQDGYTGGLGSVAFLAPDGSIAAHIYNPSGKPLDAEVTINRDGAYAWQHVTVPAWGTVTLHKAFGPVNESQPREDEAFKLNPYPANLMDDWAPGKGVNANKK</sequence>
<dbReference type="GO" id="GO:0006680">
    <property type="term" value="P:glucosylceramide catabolic process"/>
    <property type="evidence" value="ECO:0007669"/>
    <property type="project" value="TreeGrafter"/>
</dbReference>
<dbReference type="InterPro" id="IPR017853">
    <property type="entry name" value="GH"/>
</dbReference>
<dbReference type="Pfam" id="PF17189">
    <property type="entry name" value="Glyco_hydro_30C"/>
    <property type="match status" value="1"/>
</dbReference>
<evidence type="ECO:0000259" key="6">
    <source>
        <dbReference type="Pfam" id="PF17189"/>
    </source>
</evidence>
<accession>A0A4Q1U7W7</accession>
<dbReference type="InterPro" id="IPR013780">
    <property type="entry name" value="Glyco_hydro_b"/>
</dbReference>
<dbReference type="AlphaFoldDB" id="A0A4Q1U7W7"/>
<dbReference type="Proteomes" id="UP000290475">
    <property type="component" value="Unassembled WGS sequence"/>
</dbReference>
<dbReference type="GO" id="GO:0004348">
    <property type="term" value="F:glucosylceramidase activity"/>
    <property type="evidence" value="ECO:0007669"/>
    <property type="project" value="InterPro"/>
</dbReference>
<dbReference type="Gene3D" id="2.60.40.1180">
    <property type="entry name" value="Golgi alpha-mannosidase II"/>
    <property type="match status" value="1"/>
</dbReference>
<dbReference type="Gene3D" id="3.20.20.80">
    <property type="entry name" value="Glycosidases"/>
    <property type="match status" value="1"/>
</dbReference>
<dbReference type="InterPro" id="IPR033453">
    <property type="entry name" value="Glyco_hydro_30_TIM-barrel"/>
</dbReference>
<evidence type="ECO:0000313" key="7">
    <source>
        <dbReference type="EMBL" id="RXT27175.1"/>
    </source>
</evidence>
<dbReference type="Pfam" id="PF02055">
    <property type="entry name" value="Glyco_hydro_30"/>
    <property type="match status" value="1"/>
</dbReference>
<feature type="domain" description="Glycosyl hydrolase family 30 beta sandwich" evidence="6">
    <location>
        <begin position="414"/>
        <end position="482"/>
    </location>
</feature>
<evidence type="ECO:0000256" key="3">
    <source>
        <dbReference type="ARBA" id="ARBA00022801"/>
    </source>
</evidence>
<comment type="similarity">
    <text evidence="1 4">Belongs to the glycosyl hydrolase 30 family.</text>
</comment>
<dbReference type="EMBL" id="MSSM01000008">
    <property type="protein sequence ID" value="RXT27175.1"/>
    <property type="molecule type" value="Genomic_DNA"/>
</dbReference>
<gene>
    <name evidence="7" type="ORF">BVJ53_04300</name>
</gene>
<dbReference type="InterPro" id="IPR001139">
    <property type="entry name" value="Glyco_hydro_30"/>
</dbReference>
<evidence type="ECO:0000313" key="8">
    <source>
        <dbReference type="Proteomes" id="UP000290475"/>
    </source>
</evidence>
<proteinExistence type="inferred from homology"/>
<evidence type="ECO:0000259" key="5">
    <source>
        <dbReference type="Pfam" id="PF02055"/>
    </source>
</evidence>
<keyword evidence="3 4" id="KW-0378">Hydrolase</keyword>